<sequence length="419" mass="47249">MTLPKIEYFGYLSAASGLGVAARGYLSVLKSIGYPLRCHDLTPSSHRSLQLPVECAGTCWNQQGPIIRILHVNAEELPRILRVIPSESSDNVYQIGIWAWETDRFPKQWLDRFSYLDEVWVGSQFMASAITAYSPVPVTVVPYVVDVPKSMTINPGSDNSPFTFFFSFDYKSIVERKNPLGLIEAFRAAFIAGERVRLRIKSSHASSRPEYARQLQNAATGLPVEFMDEIVDTQTNWELLASADAYVSLHRSEGFGLGMAEAMALGRPVMATAYGGNCDYMNGDNSALVKYTLFKTLKAYPPYPMGTIWAETDHNDAIIQMRRLYEDVAWRQTIGLNAQAYMLNYYSPEAIAGLISQRLSEIEKLGYPRSKGPSKKNARIISRSIWRPLRSGWHFTLAILPDRYHKYLFGLRRVLGSKK</sequence>
<dbReference type="AlphaFoldDB" id="A0A5P9XND3"/>
<evidence type="ECO:0000313" key="2">
    <source>
        <dbReference type="Proteomes" id="UP000363590"/>
    </source>
</evidence>
<dbReference type="EMBL" id="CP045571">
    <property type="protein sequence ID" value="QFX95298.1"/>
    <property type="molecule type" value="Genomic_DNA"/>
</dbReference>
<dbReference type="Pfam" id="PF13692">
    <property type="entry name" value="Glyco_trans_1_4"/>
    <property type="match status" value="1"/>
</dbReference>
<accession>A0A5P9XND3</accession>
<name>A0A5P9XND3_ACITH</name>
<dbReference type="KEGG" id="atx:GCD22_00849"/>
<proteinExistence type="predicted"/>
<dbReference type="SUPFAM" id="SSF53756">
    <property type="entry name" value="UDP-Glycosyltransferase/glycogen phosphorylase"/>
    <property type="match status" value="1"/>
</dbReference>
<dbReference type="CDD" id="cd03801">
    <property type="entry name" value="GT4_PimA-like"/>
    <property type="match status" value="1"/>
</dbReference>
<protein>
    <submittedName>
        <fullName evidence="1">Glycosyl transferase</fullName>
    </submittedName>
</protein>
<keyword evidence="1" id="KW-0808">Transferase</keyword>
<organism evidence="1 2">
    <name type="scientific">Acidithiobacillus thiooxidans ATCC 19377</name>
    <dbReference type="NCBI Taxonomy" id="637390"/>
    <lineage>
        <taxon>Bacteria</taxon>
        <taxon>Pseudomonadati</taxon>
        <taxon>Pseudomonadota</taxon>
        <taxon>Acidithiobacillia</taxon>
        <taxon>Acidithiobacillales</taxon>
        <taxon>Acidithiobacillaceae</taxon>
        <taxon>Acidithiobacillus</taxon>
    </lineage>
</organism>
<dbReference type="Gene3D" id="3.40.50.2000">
    <property type="entry name" value="Glycogen Phosphorylase B"/>
    <property type="match status" value="1"/>
</dbReference>
<evidence type="ECO:0000313" key="1">
    <source>
        <dbReference type="EMBL" id="QFX95298.1"/>
    </source>
</evidence>
<dbReference type="RefSeq" id="WP_081577162.1">
    <property type="nucleotide sequence ID" value="NZ_CP045571.1"/>
</dbReference>
<reference evidence="1 2" key="1">
    <citation type="submission" date="2019-10" db="EMBL/GenBank/DDBJ databases">
        <authorList>
            <person name="Wang R."/>
        </authorList>
    </citation>
    <scope>NUCLEOTIDE SEQUENCE [LARGE SCALE GENOMIC DNA]</scope>
    <source>
        <strain evidence="1 2">ATCC 19377</strain>
    </source>
</reference>
<dbReference type="GO" id="GO:0016740">
    <property type="term" value="F:transferase activity"/>
    <property type="evidence" value="ECO:0007669"/>
    <property type="project" value="UniProtKB-KW"/>
</dbReference>
<dbReference type="PANTHER" id="PTHR46656:SF3">
    <property type="entry name" value="PUTATIVE-RELATED"/>
    <property type="match status" value="1"/>
</dbReference>
<dbReference type="PANTHER" id="PTHR46656">
    <property type="entry name" value="PUTATIVE-RELATED"/>
    <property type="match status" value="1"/>
</dbReference>
<gene>
    <name evidence="1" type="ORF">GCD22_00849</name>
</gene>
<dbReference type="Proteomes" id="UP000363590">
    <property type="component" value="Chromosome"/>
</dbReference>
<dbReference type="GeneID" id="60695247"/>